<dbReference type="RefSeq" id="WP_230498017.1">
    <property type="nucleotide sequence ID" value="NZ_CAKJTG010000023.1"/>
</dbReference>
<proteinExistence type="predicted"/>
<protein>
    <submittedName>
        <fullName evidence="1">Uncharacterized protein</fullName>
    </submittedName>
</protein>
<dbReference type="AlphaFoldDB" id="A0A9C7LB51"/>
<name>A0A9C7LB51_9BACI</name>
<evidence type="ECO:0000313" key="1">
    <source>
        <dbReference type="EMBL" id="CAG9609781.1"/>
    </source>
</evidence>
<accession>A0A9C7LB51</accession>
<dbReference type="EMBL" id="CAKJTG010000023">
    <property type="protein sequence ID" value="CAG9609781.1"/>
    <property type="molecule type" value="Genomic_DNA"/>
</dbReference>
<evidence type="ECO:0000313" key="2">
    <source>
        <dbReference type="Proteomes" id="UP000789845"/>
    </source>
</evidence>
<sequence length="106" mass="12442">MDFYPTISATDKQGKIYNFLEYKNKKPFFLDPINIKVGNPINETYLLVKNVVFKEKQILALRRERDTTTVILVEAKIENGKLTYISKLRDEYFGDVSKMFKGNNLR</sequence>
<organism evidence="1 2">
    <name type="scientific">Pseudoneobacillus rhizosphaerae</name>
    <dbReference type="NCBI Taxonomy" id="2880968"/>
    <lineage>
        <taxon>Bacteria</taxon>
        <taxon>Bacillati</taxon>
        <taxon>Bacillota</taxon>
        <taxon>Bacilli</taxon>
        <taxon>Bacillales</taxon>
        <taxon>Bacillaceae</taxon>
        <taxon>Pseudoneobacillus</taxon>
    </lineage>
</organism>
<keyword evidence="2" id="KW-1185">Reference proteome</keyword>
<dbReference type="Proteomes" id="UP000789845">
    <property type="component" value="Unassembled WGS sequence"/>
</dbReference>
<gene>
    <name evidence="1" type="ORF">NEOCIP111885_03524</name>
</gene>
<comment type="caution">
    <text evidence="1">The sequence shown here is derived from an EMBL/GenBank/DDBJ whole genome shotgun (WGS) entry which is preliminary data.</text>
</comment>
<reference evidence="1" key="1">
    <citation type="submission" date="2021-10" db="EMBL/GenBank/DDBJ databases">
        <authorList>
            <person name="Criscuolo A."/>
        </authorList>
    </citation>
    <scope>NUCLEOTIDE SEQUENCE</scope>
    <source>
        <strain evidence="1">CIP111885</strain>
    </source>
</reference>